<evidence type="ECO:0000256" key="2">
    <source>
        <dbReference type="ARBA" id="ARBA00022692"/>
    </source>
</evidence>
<name>N0BBQ4_9HYPH</name>
<evidence type="ECO:0000313" key="8">
    <source>
        <dbReference type="Proteomes" id="UP000005952"/>
    </source>
</evidence>
<dbReference type="GO" id="GO:0009977">
    <property type="term" value="F:proton motive force dependent protein transmembrane transporter activity"/>
    <property type="evidence" value="ECO:0007669"/>
    <property type="project" value="TreeGrafter"/>
</dbReference>
<evidence type="ECO:0000256" key="6">
    <source>
        <dbReference type="SAM" id="MobiDB-lite"/>
    </source>
</evidence>
<comment type="subcellular location">
    <subcellularLocation>
        <location evidence="5">Cell membrane</location>
        <topology evidence="5">Multi-pass membrane protein</topology>
    </subcellularLocation>
    <subcellularLocation>
        <location evidence="1">Membrane</location>
        <topology evidence="1">Multi-pass membrane protein</topology>
    </subcellularLocation>
</comment>
<keyword evidence="4 5" id="KW-0472">Membrane</keyword>
<dbReference type="PANTHER" id="PTHR30371:SF0">
    <property type="entry name" value="SEC-INDEPENDENT PROTEIN TRANSLOCASE PROTEIN TATC, CHLOROPLASTIC-RELATED"/>
    <property type="match status" value="1"/>
</dbReference>
<dbReference type="PROSITE" id="PS01218">
    <property type="entry name" value="TATC"/>
    <property type="match status" value="1"/>
</dbReference>
<dbReference type="NCBIfam" id="TIGR00945">
    <property type="entry name" value="tatC"/>
    <property type="match status" value="1"/>
</dbReference>
<dbReference type="PRINTS" id="PR01840">
    <property type="entry name" value="TATCFAMILY"/>
</dbReference>
<dbReference type="PANTHER" id="PTHR30371">
    <property type="entry name" value="SEC-INDEPENDENT PROTEIN TRANSLOCASE PROTEIN TATC"/>
    <property type="match status" value="1"/>
</dbReference>
<keyword evidence="5" id="KW-1003">Cell membrane</keyword>
<dbReference type="KEGG" id="hdt:HYPDE_29348"/>
<reference evidence="7 8" key="1">
    <citation type="journal article" date="2013" name="Genome Announc.">
        <title>Genome sequences for three denitrifying bacterial strains isolated from a uranium- and nitrate-contaminated subsurface environment.</title>
        <authorList>
            <person name="Venkatramanan R."/>
            <person name="Prakash O."/>
            <person name="Woyke T."/>
            <person name="Chain P."/>
            <person name="Goodwin L.A."/>
            <person name="Watson D."/>
            <person name="Brooks S."/>
            <person name="Kostka J.E."/>
            <person name="Green S.J."/>
        </authorList>
    </citation>
    <scope>NUCLEOTIDE SEQUENCE [LARGE SCALE GENOMIC DNA]</scope>
    <source>
        <strain evidence="7 8">1NES1</strain>
    </source>
</reference>
<sequence length="275" mass="30414">MLERLPPSKSPGDEPPREGQDEIDASKAPLLDHLIELRQRLIWALAAFVVMFFACFAVAGHIYNVLVWPYMWASGDEHVKLIATHFLEQIMTQVKLAMFGAAFLSFPMVATQIYKFVAPGLYRNERRAFLPYLIATPVLFVIGAMVVYFIAMPVLIRFSIGLAQHSSEGVPAIELLPKVSEYLSLIMTLIFGFGIVFQLPVILTLLARTGFVTSATLKGGRRYAIVAIFAAAALLTPPDALSMVIMALPTIALYEVSILAVRFVERQQAKAGVRN</sequence>
<dbReference type="GO" id="GO:0065002">
    <property type="term" value="P:intracellular protein transmembrane transport"/>
    <property type="evidence" value="ECO:0007669"/>
    <property type="project" value="TreeGrafter"/>
</dbReference>
<keyword evidence="5" id="KW-0811">Translocation</keyword>
<dbReference type="InterPro" id="IPR019820">
    <property type="entry name" value="Sec-indep_translocase_CS"/>
</dbReference>
<comment type="function">
    <text evidence="5">Part of the twin-arginine translocation (Tat) system that transports large folded proteins containing a characteristic twin-arginine motif in their signal peptide across membranes. Together with TatB, TatC is part of a receptor directly interacting with Tat signal peptides.</text>
</comment>
<comment type="similarity">
    <text evidence="5">Belongs to the TatC family.</text>
</comment>
<feature type="transmembrane region" description="Helical" evidence="5">
    <location>
        <begin position="219"/>
        <end position="237"/>
    </location>
</feature>
<evidence type="ECO:0000256" key="5">
    <source>
        <dbReference type="HAMAP-Rule" id="MF_00902"/>
    </source>
</evidence>
<dbReference type="GO" id="GO:0033281">
    <property type="term" value="C:TAT protein transport complex"/>
    <property type="evidence" value="ECO:0007669"/>
    <property type="project" value="UniProtKB-UniRule"/>
</dbReference>
<evidence type="ECO:0000256" key="1">
    <source>
        <dbReference type="ARBA" id="ARBA00004141"/>
    </source>
</evidence>
<feature type="transmembrane region" description="Helical" evidence="5">
    <location>
        <begin position="96"/>
        <end position="117"/>
    </location>
</feature>
<proteinExistence type="inferred from homology"/>
<dbReference type="InterPro" id="IPR002033">
    <property type="entry name" value="TatC"/>
</dbReference>
<keyword evidence="3 5" id="KW-1133">Transmembrane helix</keyword>
<feature type="transmembrane region" description="Helical" evidence="5">
    <location>
        <begin position="243"/>
        <end position="264"/>
    </location>
</feature>
<dbReference type="Proteomes" id="UP000005952">
    <property type="component" value="Chromosome"/>
</dbReference>
<dbReference type="Pfam" id="PF00902">
    <property type="entry name" value="TatC"/>
    <property type="match status" value="1"/>
</dbReference>
<evidence type="ECO:0000256" key="3">
    <source>
        <dbReference type="ARBA" id="ARBA00022989"/>
    </source>
</evidence>
<accession>N0BBQ4</accession>
<feature type="transmembrane region" description="Helical" evidence="5">
    <location>
        <begin position="41"/>
        <end position="63"/>
    </location>
</feature>
<evidence type="ECO:0000256" key="4">
    <source>
        <dbReference type="ARBA" id="ARBA00023136"/>
    </source>
</evidence>
<comment type="subunit">
    <text evidence="5">The Tat system comprises two distinct complexes: a TatABC complex, containing multiple copies of TatA, TatB and TatC subunits, and a separate TatA complex, containing only TatA subunits. Substrates initially bind to the TatABC complex, which probably triggers association of the separate TatA complex to form the active translocon.</text>
</comment>
<dbReference type="EMBL" id="CP005587">
    <property type="protein sequence ID" value="AGK57545.1"/>
    <property type="molecule type" value="Genomic_DNA"/>
</dbReference>
<feature type="compositionally biased region" description="Basic and acidic residues" evidence="6">
    <location>
        <begin position="11"/>
        <end position="20"/>
    </location>
</feature>
<feature type="transmembrane region" description="Helical" evidence="5">
    <location>
        <begin position="129"/>
        <end position="151"/>
    </location>
</feature>
<feature type="transmembrane region" description="Helical" evidence="5">
    <location>
        <begin position="182"/>
        <end position="207"/>
    </location>
</feature>
<dbReference type="HOGENOM" id="CLU_031942_1_0_5"/>
<dbReference type="AlphaFoldDB" id="N0BBQ4"/>
<organism evidence="7 8">
    <name type="scientific">Hyphomicrobium denitrificans 1NES1</name>
    <dbReference type="NCBI Taxonomy" id="670307"/>
    <lineage>
        <taxon>Bacteria</taxon>
        <taxon>Pseudomonadati</taxon>
        <taxon>Pseudomonadota</taxon>
        <taxon>Alphaproteobacteria</taxon>
        <taxon>Hyphomicrobiales</taxon>
        <taxon>Hyphomicrobiaceae</taxon>
        <taxon>Hyphomicrobium</taxon>
    </lineage>
</organism>
<keyword evidence="5" id="KW-0653">Protein transport</keyword>
<dbReference type="STRING" id="670307.HYPDE_29348"/>
<dbReference type="GO" id="GO:0043953">
    <property type="term" value="P:protein transport by the Tat complex"/>
    <property type="evidence" value="ECO:0007669"/>
    <property type="project" value="UniProtKB-UniRule"/>
</dbReference>
<evidence type="ECO:0000313" key="7">
    <source>
        <dbReference type="EMBL" id="AGK57545.1"/>
    </source>
</evidence>
<protein>
    <recommendedName>
        <fullName evidence="5">Sec-independent protein translocase protein TatC</fullName>
    </recommendedName>
</protein>
<dbReference type="eggNOG" id="COG0805">
    <property type="taxonomic scope" value="Bacteria"/>
</dbReference>
<keyword evidence="8" id="KW-1185">Reference proteome</keyword>
<dbReference type="HAMAP" id="MF_00902">
    <property type="entry name" value="TatC"/>
    <property type="match status" value="1"/>
</dbReference>
<keyword evidence="2 5" id="KW-0812">Transmembrane</keyword>
<gene>
    <name evidence="5" type="primary">tatC</name>
    <name evidence="7" type="ORF">HYPDE_29348</name>
</gene>
<keyword evidence="5" id="KW-0813">Transport</keyword>
<dbReference type="RefSeq" id="WP_015597580.1">
    <property type="nucleotide sequence ID" value="NC_021172.1"/>
</dbReference>
<feature type="region of interest" description="Disordered" evidence="6">
    <location>
        <begin position="1"/>
        <end position="22"/>
    </location>
</feature>